<feature type="domain" description="Pyrrolo-quinoline quinone repeat" evidence="2">
    <location>
        <begin position="313"/>
        <end position="520"/>
    </location>
</feature>
<dbReference type="InterPro" id="IPR002372">
    <property type="entry name" value="PQQ_rpt_dom"/>
</dbReference>
<evidence type="ECO:0000259" key="2">
    <source>
        <dbReference type="Pfam" id="PF13360"/>
    </source>
</evidence>
<feature type="domain" description="Peptidase C14 caspase" evidence="1">
    <location>
        <begin position="10"/>
        <end position="218"/>
    </location>
</feature>
<dbReference type="RefSeq" id="WP_344498435.1">
    <property type="nucleotide sequence ID" value="NZ_BAAAQD010000001.1"/>
</dbReference>
<dbReference type="InterPro" id="IPR011047">
    <property type="entry name" value="Quinoprotein_ADH-like_sf"/>
</dbReference>
<keyword evidence="4" id="KW-1185">Reference proteome</keyword>
<dbReference type="SMART" id="SM00564">
    <property type="entry name" value="PQQ"/>
    <property type="match status" value="8"/>
</dbReference>
<dbReference type="Gene3D" id="2.40.10.480">
    <property type="match status" value="1"/>
</dbReference>
<accession>A0ABN1ZI11</accession>
<proteinExistence type="predicted"/>
<dbReference type="Gene3D" id="2.130.10.10">
    <property type="entry name" value="YVTN repeat-like/Quinoprotein amine dehydrogenase"/>
    <property type="match status" value="1"/>
</dbReference>
<gene>
    <name evidence="3" type="ORF">GCM10009827_001860</name>
</gene>
<reference evidence="3 4" key="1">
    <citation type="journal article" date="2019" name="Int. J. Syst. Evol. Microbiol.">
        <title>The Global Catalogue of Microorganisms (GCM) 10K type strain sequencing project: providing services to taxonomists for standard genome sequencing and annotation.</title>
        <authorList>
            <consortium name="The Broad Institute Genomics Platform"/>
            <consortium name="The Broad Institute Genome Sequencing Center for Infectious Disease"/>
            <person name="Wu L."/>
            <person name="Ma J."/>
        </authorList>
    </citation>
    <scope>NUCLEOTIDE SEQUENCE [LARGE SCALE GENOMIC DNA]</scope>
    <source>
        <strain evidence="3 4">JCM 15933</strain>
    </source>
</reference>
<evidence type="ECO:0000313" key="3">
    <source>
        <dbReference type="EMBL" id="GAA1499537.1"/>
    </source>
</evidence>
<dbReference type="InterPro" id="IPR011600">
    <property type="entry name" value="Pept_C14_caspase"/>
</dbReference>
<name>A0ABN1ZI11_9ACTN</name>
<evidence type="ECO:0000259" key="1">
    <source>
        <dbReference type="Pfam" id="PF00656"/>
    </source>
</evidence>
<organism evidence="3 4">
    <name type="scientific">Dactylosporangium maewongense</name>
    <dbReference type="NCBI Taxonomy" id="634393"/>
    <lineage>
        <taxon>Bacteria</taxon>
        <taxon>Bacillati</taxon>
        <taxon>Actinomycetota</taxon>
        <taxon>Actinomycetes</taxon>
        <taxon>Micromonosporales</taxon>
        <taxon>Micromonosporaceae</taxon>
        <taxon>Dactylosporangium</taxon>
    </lineage>
</organism>
<dbReference type="Proteomes" id="UP001501470">
    <property type="component" value="Unassembled WGS sequence"/>
</dbReference>
<feature type="domain" description="Pyrrolo-quinoline quinone repeat" evidence="2">
    <location>
        <begin position="600"/>
        <end position="674"/>
    </location>
</feature>
<protein>
    <submittedName>
        <fullName evidence="3">Uncharacterized protein</fullName>
    </submittedName>
</protein>
<dbReference type="NCBIfam" id="NF047832">
    <property type="entry name" value="caspase_w_EACC1"/>
    <property type="match status" value="1"/>
</dbReference>
<dbReference type="PANTHER" id="PTHR34512:SF30">
    <property type="entry name" value="OUTER MEMBRANE PROTEIN ASSEMBLY FACTOR BAMB"/>
    <property type="match status" value="1"/>
</dbReference>
<evidence type="ECO:0000313" key="4">
    <source>
        <dbReference type="Proteomes" id="UP001501470"/>
    </source>
</evidence>
<dbReference type="Pfam" id="PF13360">
    <property type="entry name" value="PQQ_2"/>
    <property type="match status" value="2"/>
</dbReference>
<dbReference type="InterPro" id="IPR029030">
    <property type="entry name" value="Caspase-like_dom_sf"/>
</dbReference>
<sequence>MILADPLASRAVLIGVGAYHEPELADLSAVANNLRSLTDILTDPLRCGLPSESITVVSDPRTPVAVAQAVAKAADEATDALLVYYAGHGMRAGRRRELYLAVAESSVEFSDVDCLPYQRLRDTVLDSPAAVKIVILDCCFSGAALDGMGGGPAGQVVIDGAYVLTATSATKLAMAPVGAEHTAFTGELVGLLTEGLPGGGEYLSLDTVYHHVSQRLRSKGLPRAEAAARNTSGTFTLARNVAATASPAPESVSQPSIVDESPATEVAPAQTAKVPAAPPAAEVAWTVERVGPVVRGIRRPIPPLVATHQRNTWKIALDVKSREPATFAPPVAGDTLLMAGTDHRLYGLDALTGAVRWAFAEPERSLVRPVLVAGSRVLVCDDGGQVHCLDSGTGERQWRHPIAGPAERTALVADGANVYVAVRDDLATPDLTAVDLATGAARWRHRIDARLPVLAPGGHVVVRRENRVVSLAADSGEDRWARELVGGPVASIADTDGVVVGTDAGRVASLAPASGEIRWQVVPKPRPLLLRFASEMPLEWVLAAADGVVVAARPEGKRVYGLDRETGETGWYMHANGWGGPFSAITIAGGAAYFATRDLHAVEAATGRVRWTLRTGYYPGAVTLAGDIACFGVGEYLYAVDTATGTVRWRHLVGRWHATAPTLTNGLVAFVNDAAAATALRL</sequence>
<dbReference type="InterPro" id="IPR015943">
    <property type="entry name" value="WD40/YVTN_repeat-like_dom_sf"/>
</dbReference>
<dbReference type="Pfam" id="PF00656">
    <property type="entry name" value="Peptidase_C14"/>
    <property type="match status" value="1"/>
</dbReference>
<dbReference type="SUPFAM" id="SSF52129">
    <property type="entry name" value="Caspase-like"/>
    <property type="match status" value="1"/>
</dbReference>
<dbReference type="PANTHER" id="PTHR34512">
    <property type="entry name" value="CELL SURFACE PROTEIN"/>
    <property type="match status" value="1"/>
</dbReference>
<dbReference type="Gene3D" id="3.40.50.1460">
    <property type="match status" value="1"/>
</dbReference>
<dbReference type="InterPro" id="IPR018391">
    <property type="entry name" value="PQQ_b-propeller_rpt"/>
</dbReference>
<dbReference type="SUPFAM" id="SSF50998">
    <property type="entry name" value="Quinoprotein alcohol dehydrogenase-like"/>
    <property type="match status" value="1"/>
</dbReference>
<comment type="caution">
    <text evidence="3">The sequence shown here is derived from an EMBL/GenBank/DDBJ whole genome shotgun (WGS) entry which is preliminary data.</text>
</comment>
<dbReference type="Gene3D" id="2.40.128.630">
    <property type="match status" value="1"/>
</dbReference>
<dbReference type="EMBL" id="BAAAQD010000001">
    <property type="protein sequence ID" value="GAA1499537.1"/>
    <property type="molecule type" value="Genomic_DNA"/>
</dbReference>